<evidence type="ECO:0000256" key="2">
    <source>
        <dbReference type="PIRSR" id="PIRSR605754-1"/>
    </source>
</evidence>
<evidence type="ECO:0000256" key="1">
    <source>
        <dbReference type="ARBA" id="ARBA00022801"/>
    </source>
</evidence>
<protein>
    <submittedName>
        <fullName evidence="4">Sortase B</fullName>
    </submittedName>
</protein>
<dbReference type="AlphaFoldDB" id="A0A1T4VC20"/>
<dbReference type="InterPro" id="IPR009835">
    <property type="entry name" value="SrtB"/>
</dbReference>
<dbReference type="GO" id="GO:0016787">
    <property type="term" value="F:hydrolase activity"/>
    <property type="evidence" value="ECO:0007669"/>
    <property type="project" value="UniProtKB-KW"/>
</dbReference>
<evidence type="ECO:0000313" key="5">
    <source>
        <dbReference type="Proteomes" id="UP000190814"/>
    </source>
</evidence>
<feature type="active site" description="Acyl-thioester intermediate" evidence="2">
    <location>
        <position position="267"/>
    </location>
</feature>
<feature type="region of interest" description="Disordered" evidence="3">
    <location>
        <begin position="62"/>
        <end position="88"/>
    </location>
</feature>
<dbReference type="CDD" id="cd05826">
    <property type="entry name" value="Sortase_B"/>
    <property type="match status" value="1"/>
</dbReference>
<name>A0A1T4VC20_9FIRM</name>
<organism evidence="4 5">
    <name type="scientific">Eubacterium uniforme</name>
    <dbReference type="NCBI Taxonomy" id="39495"/>
    <lineage>
        <taxon>Bacteria</taxon>
        <taxon>Bacillati</taxon>
        <taxon>Bacillota</taxon>
        <taxon>Clostridia</taxon>
        <taxon>Eubacteriales</taxon>
        <taxon>Eubacteriaceae</taxon>
        <taxon>Eubacterium</taxon>
    </lineage>
</organism>
<sequence length="288" mass="33030">MLPLFKTGDYMNMKNVLRKAAVFASMGVIVYASYEITKSYLEYSSGNSTYKSIDEMFVVSADEDETETQTGAQVPSNNENVNDDENDSLTYEGKTNKWVWDYNKLLKVNSDALGYIRQESSRIQYPILQADDNKYYLTHAADKSENPNGAIFADCDCTDGLQAWNCVIFGHNMWTDSMFGSLLNYEKKKYYKKNPTFDIYIGDDHYIYYVFAAYLESAKAASDAYKTAFKSEAEFEEWEKNCLKESLYKTNIETLNAEDRIITLSTCTKNDSSKRFVVQLVRGEQVID</sequence>
<dbReference type="InterPro" id="IPR005754">
    <property type="entry name" value="Sortase"/>
</dbReference>
<dbReference type="EMBL" id="FUXZ01000004">
    <property type="protein sequence ID" value="SKA62504.1"/>
    <property type="molecule type" value="Genomic_DNA"/>
</dbReference>
<dbReference type="Pfam" id="PF04203">
    <property type="entry name" value="Sortase"/>
    <property type="match status" value="1"/>
</dbReference>
<evidence type="ECO:0000313" key="4">
    <source>
        <dbReference type="EMBL" id="SKA62504.1"/>
    </source>
</evidence>
<evidence type="ECO:0000256" key="3">
    <source>
        <dbReference type="SAM" id="MobiDB-lite"/>
    </source>
</evidence>
<dbReference type="Proteomes" id="UP000190814">
    <property type="component" value="Unassembled WGS sequence"/>
</dbReference>
<dbReference type="InterPro" id="IPR023365">
    <property type="entry name" value="Sortase_dom-sf"/>
</dbReference>
<dbReference type="SUPFAM" id="SSF63817">
    <property type="entry name" value="Sortase"/>
    <property type="match status" value="1"/>
</dbReference>
<feature type="active site" description="Proton donor/acceptor" evidence="2">
    <location>
        <position position="171"/>
    </location>
</feature>
<dbReference type="STRING" id="39495.SAMN02745111_00630"/>
<dbReference type="Gene3D" id="2.40.260.10">
    <property type="entry name" value="Sortase"/>
    <property type="match status" value="1"/>
</dbReference>
<gene>
    <name evidence="4" type="ORF">SAMN02745111_00630</name>
</gene>
<accession>A0A1T4VC20</accession>
<proteinExistence type="predicted"/>
<reference evidence="4 5" key="1">
    <citation type="submission" date="2017-02" db="EMBL/GenBank/DDBJ databases">
        <authorList>
            <person name="Peterson S.W."/>
        </authorList>
    </citation>
    <scope>NUCLEOTIDE SEQUENCE [LARGE SCALE GENOMIC DNA]</scope>
    <source>
        <strain evidence="4 5">ATCC 35992</strain>
    </source>
</reference>
<keyword evidence="1" id="KW-0378">Hydrolase</keyword>
<keyword evidence="5" id="KW-1185">Reference proteome</keyword>